<dbReference type="SUPFAM" id="SSF46785">
    <property type="entry name" value="Winged helix' DNA-binding domain"/>
    <property type="match status" value="1"/>
</dbReference>
<dbReference type="InterPro" id="IPR008570">
    <property type="entry name" value="ESCRT-II_cplx_Vps25-sub"/>
</dbReference>
<feature type="non-terminal residue" evidence="4">
    <location>
        <position position="1"/>
    </location>
</feature>
<dbReference type="Proteomes" id="UP001165060">
    <property type="component" value="Unassembled WGS sequence"/>
</dbReference>
<evidence type="ECO:0000256" key="2">
    <source>
        <dbReference type="ARBA" id="ARBA00022448"/>
    </source>
</evidence>
<evidence type="ECO:0008006" key="6">
    <source>
        <dbReference type="Google" id="ProtNLM"/>
    </source>
</evidence>
<comment type="caution">
    <text evidence="4">The sequence shown here is derived from an EMBL/GenBank/DDBJ whole genome shotgun (WGS) entry which is preliminary data.</text>
</comment>
<evidence type="ECO:0000256" key="1">
    <source>
        <dbReference type="ARBA" id="ARBA00009674"/>
    </source>
</evidence>
<dbReference type="Gene3D" id="1.10.10.570">
    <property type="entry name" value="Winged helix' DNA-binding domain. Chain C. Domain 1"/>
    <property type="match status" value="1"/>
</dbReference>
<dbReference type="InterPro" id="IPR036388">
    <property type="entry name" value="WH-like_DNA-bd_sf"/>
</dbReference>
<dbReference type="InterPro" id="IPR014041">
    <property type="entry name" value="ESCRT-II_cplx_Vps25-sub_N"/>
</dbReference>
<dbReference type="Pfam" id="PF05871">
    <property type="entry name" value="ESCRT-II"/>
    <property type="match status" value="1"/>
</dbReference>
<dbReference type="PANTHER" id="PTHR13149">
    <property type="entry name" value="VACUOLAR PROTEIN SORTING-ASSOCIATED PROTEIN VPS25"/>
    <property type="match status" value="1"/>
</dbReference>
<proteinExistence type="inferred from homology"/>
<dbReference type="PANTHER" id="PTHR13149:SF0">
    <property type="entry name" value="VACUOLAR PROTEIN-SORTING-ASSOCIATED PROTEIN 25"/>
    <property type="match status" value="1"/>
</dbReference>
<dbReference type="Gene3D" id="1.10.10.10">
    <property type="entry name" value="Winged helix-like DNA-binding domain superfamily/Winged helix DNA-binding domain"/>
    <property type="match status" value="1"/>
</dbReference>
<sequence>RNAAIDRALSEEGVRAVCGDLVECGHGEWEDSGRTRVRVLWLKPAQLASDLLAWAAERGVAGGGVCTLYELHSGEDVGGKSFEGADEELLRRAVGILEEAGKCALFKGDTSEEDGVKFF</sequence>
<reference evidence="4 5" key="1">
    <citation type="journal article" date="2023" name="Commun. Biol.">
        <title>Genome analysis of Parmales, the sister group of diatoms, reveals the evolutionary specialization of diatoms from phago-mixotrophs to photoautotrophs.</title>
        <authorList>
            <person name="Ban H."/>
            <person name="Sato S."/>
            <person name="Yoshikawa S."/>
            <person name="Yamada K."/>
            <person name="Nakamura Y."/>
            <person name="Ichinomiya M."/>
            <person name="Sato N."/>
            <person name="Blanc-Mathieu R."/>
            <person name="Endo H."/>
            <person name="Kuwata A."/>
            <person name="Ogata H."/>
        </authorList>
    </citation>
    <scope>NUCLEOTIDE SEQUENCE [LARGE SCALE GENOMIC DNA]</scope>
</reference>
<keyword evidence="5" id="KW-1185">Reference proteome</keyword>
<comment type="similarity">
    <text evidence="1">Belongs to the VPS25 family.</text>
</comment>
<name>A0ABQ6M6N7_9STRA</name>
<dbReference type="EMBL" id="BRYB01001208">
    <property type="protein sequence ID" value="GMI20527.1"/>
    <property type="molecule type" value="Genomic_DNA"/>
</dbReference>
<keyword evidence="3" id="KW-0653">Protein transport</keyword>
<accession>A0ABQ6M6N7</accession>
<dbReference type="InterPro" id="IPR036390">
    <property type="entry name" value="WH_DNA-bd_sf"/>
</dbReference>
<evidence type="ECO:0000256" key="3">
    <source>
        <dbReference type="ARBA" id="ARBA00022927"/>
    </source>
</evidence>
<evidence type="ECO:0000313" key="4">
    <source>
        <dbReference type="EMBL" id="GMI20527.1"/>
    </source>
</evidence>
<protein>
    <recommendedName>
        <fullName evidence="6">Vacuolar protein-sorting-associated protein 25</fullName>
    </recommendedName>
</protein>
<keyword evidence="2" id="KW-0813">Transport</keyword>
<evidence type="ECO:0000313" key="5">
    <source>
        <dbReference type="Proteomes" id="UP001165060"/>
    </source>
</evidence>
<organism evidence="4 5">
    <name type="scientific">Tetraparma gracilis</name>
    <dbReference type="NCBI Taxonomy" id="2962635"/>
    <lineage>
        <taxon>Eukaryota</taxon>
        <taxon>Sar</taxon>
        <taxon>Stramenopiles</taxon>
        <taxon>Ochrophyta</taxon>
        <taxon>Bolidophyceae</taxon>
        <taxon>Parmales</taxon>
        <taxon>Triparmaceae</taxon>
        <taxon>Tetraparma</taxon>
    </lineage>
</organism>
<gene>
    <name evidence="4" type="ORF">TeGR_g14137</name>
</gene>